<evidence type="ECO:0000313" key="2">
    <source>
        <dbReference type="EMBL" id="MDX8493864.1"/>
    </source>
</evidence>
<reference evidence="2 3" key="1">
    <citation type="submission" date="2023-08" db="EMBL/GenBank/DDBJ databases">
        <title>Implementing the SeqCode for naming new Mesorhizobium species isolated from Vachellia karroo root nodules.</title>
        <authorList>
            <person name="Van Lill M."/>
        </authorList>
    </citation>
    <scope>NUCLEOTIDE SEQUENCE [LARGE SCALE GENOMIC DNA]</scope>
    <source>
        <strain evidence="2 3">VK22B</strain>
    </source>
</reference>
<evidence type="ECO:0000313" key="3">
    <source>
        <dbReference type="Proteomes" id="UP001271249"/>
    </source>
</evidence>
<accession>A0ABU4Z3P4</accession>
<gene>
    <name evidence="2" type="ORF">RFN29_20060</name>
</gene>
<dbReference type="Proteomes" id="UP001271249">
    <property type="component" value="Unassembled WGS sequence"/>
</dbReference>
<comment type="caution">
    <text evidence="2">The sequence shown here is derived from an EMBL/GenBank/DDBJ whole genome shotgun (WGS) entry which is preliminary data.</text>
</comment>
<keyword evidence="3" id="KW-1185">Reference proteome</keyword>
<proteinExistence type="predicted"/>
<evidence type="ECO:0000256" key="1">
    <source>
        <dbReference type="SAM" id="SignalP"/>
    </source>
</evidence>
<feature type="signal peptide" evidence="1">
    <location>
        <begin position="1"/>
        <end position="17"/>
    </location>
</feature>
<feature type="chain" id="PRO_5046786565" evidence="1">
    <location>
        <begin position="18"/>
        <end position="41"/>
    </location>
</feature>
<sequence>MRMILALAALSSCFALWDRFANDAAYSAALQRNILGAALAK</sequence>
<organism evidence="2 3">
    <name type="scientific">Mesorhizobium captivum</name>
    <dbReference type="NCBI Taxonomy" id="3072319"/>
    <lineage>
        <taxon>Bacteria</taxon>
        <taxon>Pseudomonadati</taxon>
        <taxon>Pseudomonadota</taxon>
        <taxon>Alphaproteobacteria</taxon>
        <taxon>Hyphomicrobiales</taxon>
        <taxon>Phyllobacteriaceae</taxon>
        <taxon>Mesorhizobium</taxon>
    </lineage>
</organism>
<dbReference type="EMBL" id="JAVIJC010000021">
    <property type="protein sequence ID" value="MDX8493864.1"/>
    <property type="molecule type" value="Genomic_DNA"/>
</dbReference>
<keyword evidence="1" id="KW-0732">Signal</keyword>
<dbReference type="RefSeq" id="WP_320227757.1">
    <property type="nucleotide sequence ID" value="NZ_JAVIJB010000019.1"/>
</dbReference>
<name>A0ABU4Z3P4_9HYPH</name>
<protein>
    <submittedName>
        <fullName evidence="2">Uncharacterized protein</fullName>
    </submittedName>
</protein>